<reference evidence="1 2" key="1">
    <citation type="submission" date="2021-05" db="EMBL/GenBank/DDBJ databases">
        <authorList>
            <person name="Zahm M."/>
            <person name="Klopp C."/>
            <person name="Cabau C."/>
            <person name="Kuhl H."/>
            <person name="Suciu R."/>
            <person name="Ciorpac M."/>
            <person name="Holostenco D."/>
            <person name="Gessner J."/>
            <person name="Wuertz S."/>
            <person name="Hohne C."/>
            <person name="Stock M."/>
            <person name="Gislard M."/>
            <person name="Lluch J."/>
            <person name="Milhes M."/>
            <person name="Lampietro C."/>
            <person name="Lopez Roques C."/>
            <person name="Donnadieu C."/>
            <person name="Du K."/>
            <person name="Schartl M."/>
            <person name="Guiguen Y."/>
        </authorList>
    </citation>
    <scope>NUCLEOTIDE SEQUENCE [LARGE SCALE GENOMIC DNA]</scope>
    <source>
        <strain evidence="1">Hh-F2</strain>
        <tissue evidence="1">Blood</tissue>
    </source>
</reference>
<dbReference type="EMBL" id="JAHFZB010000183">
    <property type="protein sequence ID" value="KAK6466137.1"/>
    <property type="molecule type" value="Genomic_DNA"/>
</dbReference>
<gene>
    <name evidence="1" type="ORF">HHUSO_G36738</name>
</gene>
<keyword evidence="2" id="KW-1185">Reference proteome</keyword>
<evidence type="ECO:0000313" key="1">
    <source>
        <dbReference type="EMBL" id="KAK6466137.1"/>
    </source>
</evidence>
<organism evidence="1 2">
    <name type="scientific">Huso huso</name>
    <name type="common">Beluga</name>
    <name type="synonym">Acipenser huso</name>
    <dbReference type="NCBI Taxonomy" id="61971"/>
    <lineage>
        <taxon>Eukaryota</taxon>
        <taxon>Metazoa</taxon>
        <taxon>Chordata</taxon>
        <taxon>Craniata</taxon>
        <taxon>Vertebrata</taxon>
        <taxon>Euteleostomi</taxon>
        <taxon>Actinopterygii</taxon>
        <taxon>Chondrostei</taxon>
        <taxon>Acipenseriformes</taxon>
        <taxon>Acipenseridae</taxon>
        <taxon>Huso</taxon>
    </lineage>
</organism>
<comment type="caution">
    <text evidence="1">The sequence shown here is derived from an EMBL/GenBank/DDBJ whole genome shotgun (WGS) entry which is preliminary data.</text>
</comment>
<accession>A0ABR0Y0F4</accession>
<evidence type="ECO:0000313" key="2">
    <source>
        <dbReference type="Proteomes" id="UP001369086"/>
    </source>
</evidence>
<protein>
    <submittedName>
        <fullName evidence="1">Uncharacterized protein</fullName>
    </submittedName>
</protein>
<proteinExistence type="predicted"/>
<dbReference type="Proteomes" id="UP001369086">
    <property type="component" value="Unassembled WGS sequence"/>
</dbReference>
<sequence length="219" mass="25177">MANNAPDQKLDPRRKIFFKRNLIDEGSLQKSGNRFILKFLKIYEEHITDKLKTVIHGYMSEVLHSIFFLGNIHKKKIMPTDFFAEKDLLKLNNKFSKPFNEFCTHLPTRTPFSILLDAVVKIKGSQNETQVMEYLSTLLKELSVPKPTKMTYFNYYTLEATVICICHYETTGGKTTNKFYGASLSCKGLRAAESLTANSSMQIQHSVNKYKSSEEQHDS</sequence>
<name>A0ABR0Y0F4_HUSHU</name>